<sequence length="191" mass="21048">MTEIGMGEYPKIKSRREIDISPWMKVIEREVEFRAGAKPELYHAVGQQDYIAIVALTPDGRIPIVQQYRPALERKTWELPAGMTEPGEDPAKTCERELLEETGYPAKAVHALGTFSPCTARLSNRVHSFFVETGIRPPGQSIEAGIEVNLVSPGELGAMIYSGEFTLQLHIGALMLAGMRGYLDLSSFSGP</sequence>
<dbReference type="PROSITE" id="PS51462">
    <property type="entry name" value="NUDIX"/>
    <property type="match status" value="1"/>
</dbReference>
<dbReference type="PROSITE" id="PS00893">
    <property type="entry name" value="NUDIX_BOX"/>
    <property type="match status" value="1"/>
</dbReference>
<evidence type="ECO:0000256" key="3">
    <source>
        <dbReference type="ARBA" id="ARBA00007275"/>
    </source>
</evidence>
<dbReference type="RefSeq" id="WP_115515645.1">
    <property type="nucleotide sequence ID" value="NZ_QRGO01000001.1"/>
</dbReference>
<dbReference type="OrthoDB" id="9806150at2"/>
<keyword evidence="5 8" id="KW-0378">Hydrolase</keyword>
<dbReference type="SUPFAM" id="SSF55811">
    <property type="entry name" value="Nudix"/>
    <property type="match status" value="1"/>
</dbReference>
<dbReference type="Proteomes" id="UP000263993">
    <property type="component" value="Unassembled WGS sequence"/>
</dbReference>
<proteinExistence type="inferred from homology"/>
<evidence type="ECO:0000256" key="5">
    <source>
        <dbReference type="ARBA" id="ARBA00022801"/>
    </source>
</evidence>
<dbReference type="AlphaFoldDB" id="A0A371B8C1"/>
<dbReference type="Gene3D" id="3.90.79.10">
    <property type="entry name" value="Nucleoside Triphosphate Pyrophosphohydrolase"/>
    <property type="match status" value="1"/>
</dbReference>
<name>A0A371B8C1_9BRAD</name>
<dbReference type="GO" id="GO:0019693">
    <property type="term" value="P:ribose phosphate metabolic process"/>
    <property type="evidence" value="ECO:0007669"/>
    <property type="project" value="TreeGrafter"/>
</dbReference>
<dbReference type="PANTHER" id="PTHR11839:SF18">
    <property type="entry name" value="NUDIX HYDROLASE DOMAIN-CONTAINING PROTEIN"/>
    <property type="match status" value="1"/>
</dbReference>
<comment type="similarity">
    <text evidence="3">Belongs to the Nudix hydrolase family. NudK subfamily.</text>
</comment>
<evidence type="ECO:0000313" key="10">
    <source>
        <dbReference type="EMBL" id="RDV03621.1"/>
    </source>
</evidence>
<dbReference type="InterPro" id="IPR000086">
    <property type="entry name" value="NUDIX_hydrolase_dom"/>
</dbReference>
<evidence type="ECO:0000256" key="2">
    <source>
        <dbReference type="ARBA" id="ARBA00001946"/>
    </source>
</evidence>
<dbReference type="InterPro" id="IPR020084">
    <property type="entry name" value="NUDIX_hydrolase_CS"/>
</dbReference>
<dbReference type="PANTHER" id="PTHR11839">
    <property type="entry name" value="UDP/ADP-SUGAR PYROPHOSPHATASE"/>
    <property type="match status" value="1"/>
</dbReference>
<accession>A0A371B8C1</accession>
<dbReference type="CDD" id="cd03424">
    <property type="entry name" value="NUDIX_ADPRase_Nudt5_UGPPase_Nudt14"/>
    <property type="match status" value="1"/>
</dbReference>
<comment type="caution">
    <text evidence="10">The sequence shown here is derived from an EMBL/GenBank/DDBJ whole genome shotgun (WGS) entry which is preliminary data.</text>
</comment>
<comment type="cofactor">
    <cofactor evidence="2">
        <name>Mg(2+)</name>
        <dbReference type="ChEBI" id="CHEBI:18420"/>
    </cofactor>
</comment>
<evidence type="ECO:0000256" key="6">
    <source>
        <dbReference type="ARBA" id="ARBA00032162"/>
    </source>
</evidence>
<dbReference type="GO" id="GO:0006753">
    <property type="term" value="P:nucleoside phosphate metabolic process"/>
    <property type="evidence" value="ECO:0007669"/>
    <property type="project" value="TreeGrafter"/>
</dbReference>
<reference evidence="11" key="1">
    <citation type="submission" date="2018-08" db="EMBL/GenBank/DDBJ databases">
        <authorList>
            <person name="Kim S.-J."/>
            <person name="Jung G.-Y."/>
        </authorList>
    </citation>
    <scope>NUCLEOTIDE SEQUENCE [LARGE SCALE GENOMIC DNA]</scope>
    <source>
        <strain evidence="11">GY_H</strain>
    </source>
</reference>
<evidence type="ECO:0000259" key="9">
    <source>
        <dbReference type="PROSITE" id="PS51462"/>
    </source>
</evidence>
<gene>
    <name evidence="10" type="ORF">DXH78_02885</name>
</gene>
<dbReference type="PRINTS" id="PR00502">
    <property type="entry name" value="NUDIXFAMILY"/>
</dbReference>
<evidence type="ECO:0000256" key="1">
    <source>
        <dbReference type="ARBA" id="ARBA00000847"/>
    </source>
</evidence>
<dbReference type="InterPro" id="IPR015797">
    <property type="entry name" value="NUDIX_hydrolase-like_dom_sf"/>
</dbReference>
<keyword evidence="11" id="KW-1185">Reference proteome</keyword>
<evidence type="ECO:0000256" key="8">
    <source>
        <dbReference type="RuleBase" id="RU003476"/>
    </source>
</evidence>
<comment type="catalytic activity">
    <reaction evidence="1">
        <text>GDP-alpha-D-mannose + H2O = alpha-D-mannose 1-phosphate + GMP + 2 H(+)</text>
        <dbReference type="Rhea" id="RHEA:27978"/>
        <dbReference type="ChEBI" id="CHEBI:15377"/>
        <dbReference type="ChEBI" id="CHEBI:15378"/>
        <dbReference type="ChEBI" id="CHEBI:57527"/>
        <dbReference type="ChEBI" id="CHEBI:58115"/>
        <dbReference type="ChEBI" id="CHEBI:58409"/>
    </reaction>
</comment>
<dbReference type="InterPro" id="IPR020476">
    <property type="entry name" value="Nudix_hydrolase"/>
</dbReference>
<evidence type="ECO:0000256" key="4">
    <source>
        <dbReference type="ARBA" id="ARBA00016377"/>
    </source>
</evidence>
<dbReference type="EMBL" id="QRGO01000001">
    <property type="protein sequence ID" value="RDV03621.1"/>
    <property type="molecule type" value="Genomic_DNA"/>
</dbReference>
<protein>
    <recommendedName>
        <fullName evidence="4">GDP-mannose pyrophosphatase</fullName>
    </recommendedName>
    <alternativeName>
        <fullName evidence="6">GDP-mannose hydrolase</fullName>
    </alternativeName>
    <alternativeName>
        <fullName evidence="7">GDPMK</fullName>
    </alternativeName>
</protein>
<dbReference type="GO" id="GO:0016462">
    <property type="term" value="F:pyrophosphatase activity"/>
    <property type="evidence" value="ECO:0007669"/>
    <property type="project" value="UniProtKB-ARBA"/>
</dbReference>
<feature type="domain" description="Nudix hydrolase" evidence="9">
    <location>
        <begin position="46"/>
        <end position="173"/>
    </location>
</feature>
<organism evidence="10 11">
    <name type="scientific">Undibacter mobilis</name>
    <dbReference type="NCBI Taxonomy" id="2292256"/>
    <lineage>
        <taxon>Bacteria</taxon>
        <taxon>Pseudomonadati</taxon>
        <taxon>Pseudomonadota</taxon>
        <taxon>Alphaproteobacteria</taxon>
        <taxon>Hyphomicrobiales</taxon>
        <taxon>Nitrobacteraceae</taxon>
        <taxon>Undibacter</taxon>
    </lineage>
</organism>
<dbReference type="Pfam" id="PF00293">
    <property type="entry name" value="NUDIX"/>
    <property type="match status" value="1"/>
</dbReference>
<evidence type="ECO:0000256" key="7">
    <source>
        <dbReference type="ARBA" id="ARBA00032272"/>
    </source>
</evidence>
<evidence type="ECO:0000313" key="11">
    <source>
        <dbReference type="Proteomes" id="UP000263993"/>
    </source>
</evidence>